<dbReference type="PATRIC" id="fig|861450.3.peg.821"/>
<dbReference type="InterPro" id="IPR048067">
    <property type="entry name" value="BREX_3_BrxF"/>
</dbReference>
<sequence length="159" mass="18299">MKVIFMVTDAEVLKRWKYIAQEDEKLLIIIGGPGSGKSQLIRDLTYQEGWKICEARELFDDEFLEIPRADRPEKAIDLIANAIRRLNARVVMIDNVGFLFAPILNLNPVDMLKKLSRECPIIVSWRGKLEGNTLYFEHNGDPKYAKFIVENPNHVISLD</sequence>
<dbReference type="HOGENOM" id="CLU_122351_1_0_9"/>
<evidence type="ECO:0000313" key="1">
    <source>
        <dbReference type="EMBL" id="EHM41646.1"/>
    </source>
</evidence>
<gene>
    <name evidence="1" type="ORF">HMPREF0080_00868</name>
</gene>
<dbReference type="NCBIfam" id="NF033453">
    <property type="entry name" value="BREX_3_BrxF"/>
    <property type="match status" value="1"/>
</dbReference>
<dbReference type="Proteomes" id="UP000005481">
    <property type="component" value="Unassembled WGS sequence"/>
</dbReference>
<proteinExistence type="predicted"/>
<accession>G9YGU8</accession>
<evidence type="ECO:0008006" key="3">
    <source>
        <dbReference type="Google" id="ProtNLM"/>
    </source>
</evidence>
<dbReference type="eggNOG" id="COG0470">
    <property type="taxonomic scope" value="Bacteria"/>
</dbReference>
<dbReference type="InterPro" id="IPR027417">
    <property type="entry name" value="P-loop_NTPase"/>
</dbReference>
<keyword evidence="2" id="KW-1185">Reference proteome</keyword>
<dbReference type="STRING" id="861450.HMPREF0080_00868"/>
<organism evidence="1 2">
    <name type="scientific">Anaeroglobus geminatus F0357</name>
    <dbReference type="NCBI Taxonomy" id="861450"/>
    <lineage>
        <taxon>Bacteria</taxon>
        <taxon>Bacillati</taxon>
        <taxon>Bacillota</taxon>
        <taxon>Negativicutes</taxon>
        <taxon>Veillonellales</taxon>
        <taxon>Veillonellaceae</taxon>
        <taxon>Anaeroglobus</taxon>
    </lineage>
</organism>
<evidence type="ECO:0000313" key="2">
    <source>
        <dbReference type="Proteomes" id="UP000005481"/>
    </source>
</evidence>
<reference evidence="1 2" key="1">
    <citation type="submission" date="2011-08" db="EMBL/GenBank/DDBJ databases">
        <authorList>
            <person name="Weinstock G."/>
            <person name="Sodergren E."/>
            <person name="Clifton S."/>
            <person name="Fulton L."/>
            <person name="Fulton B."/>
            <person name="Courtney L."/>
            <person name="Fronick C."/>
            <person name="Harrison M."/>
            <person name="Strong C."/>
            <person name="Farmer C."/>
            <person name="Delahaunty K."/>
            <person name="Markovic C."/>
            <person name="Hall O."/>
            <person name="Minx P."/>
            <person name="Tomlinson C."/>
            <person name="Mitreva M."/>
            <person name="Hou S."/>
            <person name="Chen J."/>
            <person name="Wollam A."/>
            <person name="Pepin K.H."/>
            <person name="Johnson M."/>
            <person name="Bhonagiri V."/>
            <person name="Zhang X."/>
            <person name="Suruliraj S."/>
            <person name="Warren W."/>
            <person name="Chinwalla A."/>
            <person name="Mardis E.R."/>
            <person name="Wilson R.K."/>
        </authorList>
    </citation>
    <scope>NUCLEOTIDE SEQUENCE [LARGE SCALE GENOMIC DNA]</scope>
    <source>
        <strain evidence="1 2">F0357</strain>
    </source>
</reference>
<dbReference type="SUPFAM" id="SSF52540">
    <property type="entry name" value="P-loop containing nucleoside triphosphate hydrolases"/>
    <property type="match status" value="1"/>
</dbReference>
<comment type="caution">
    <text evidence="1">The sequence shown here is derived from an EMBL/GenBank/DDBJ whole genome shotgun (WGS) entry which is preliminary data.</text>
</comment>
<protein>
    <recommendedName>
        <fullName evidence="3">BREX-3 system P-loop-containing protein BrxF</fullName>
    </recommendedName>
</protein>
<dbReference type="Gene3D" id="3.40.50.300">
    <property type="entry name" value="P-loop containing nucleotide triphosphate hydrolases"/>
    <property type="match status" value="1"/>
</dbReference>
<dbReference type="AlphaFoldDB" id="G9YGU8"/>
<dbReference type="EMBL" id="AGCJ01000030">
    <property type="protein sequence ID" value="EHM41646.1"/>
    <property type="molecule type" value="Genomic_DNA"/>
</dbReference>
<name>G9YGU8_9FIRM</name>